<evidence type="ECO:0000256" key="2">
    <source>
        <dbReference type="SAM" id="Phobius"/>
    </source>
</evidence>
<dbReference type="Gene3D" id="1.10.260.40">
    <property type="entry name" value="lambda repressor-like DNA-binding domains"/>
    <property type="match status" value="1"/>
</dbReference>
<evidence type="ECO:0000259" key="3">
    <source>
        <dbReference type="PROSITE" id="PS50943"/>
    </source>
</evidence>
<dbReference type="PANTHER" id="PTHR46558">
    <property type="entry name" value="TRACRIPTIONAL REGULATORY PROTEIN-RELATED-RELATED"/>
    <property type="match status" value="1"/>
</dbReference>
<proteinExistence type="predicted"/>
<keyword evidence="2" id="KW-0812">Transmembrane</keyword>
<feature type="transmembrane region" description="Helical" evidence="2">
    <location>
        <begin position="108"/>
        <end position="129"/>
    </location>
</feature>
<dbReference type="InterPro" id="IPR010982">
    <property type="entry name" value="Lambda_DNA-bd_dom_sf"/>
</dbReference>
<dbReference type="EMBL" id="CP093365">
    <property type="protein sequence ID" value="UQS83654.1"/>
    <property type="molecule type" value="Genomic_DNA"/>
</dbReference>
<feature type="transmembrane region" description="Helical" evidence="2">
    <location>
        <begin position="180"/>
        <end position="200"/>
    </location>
</feature>
<keyword evidence="1" id="KW-0238">DNA-binding</keyword>
<evidence type="ECO:0000313" key="5">
    <source>
        <dbReference type="EMBL" id="UQS83654.1"/>
    </source>
</evidence>
<dbReference type="Proteomes" id="UP000831947">
    <property type="component" value="Chromosome"/>
</dbReference>
<dbReference type="CDD" id="cd00093">
    <property type="entry name" value="HTH_XRE"/>
    <property type="match status" value="1"/>
</dbReference>
<dbReference type="EMBL" id="CP093365">
    <property type="protein sequence ID" value="UQS83593.1"/>
    <property type="molecule type" value="Genomic_DNA"/>
</dbReference>
<dbReference type="Pfam" id="PF01381">
    <property type="entry name" value="HTH_3"/>
    <property type="match status" value="1"/>
</dbReference>
<name>A0ABY4PCV7_9LACO</name>
<feature type="domain" description="HTH cro/C1-type" evidence="3">
    <location>
        <begin position="7"/>
        <end position="61"/>
    </location>
</feature>
<protein>
    <submittedName>
        <fullName evidence="4">Helix-turn-helix domain-containing protein</fullName>
    </submittedName>
</protein>
<dbReference type="PROSITE" id="PS50943">
    <property type="entry name" value="HTH_CROC1"/>
    <property type="match status" value="1"/>
</dbReference>
<keyword evidence="2" id="KW-1133">Transmembrane helix</keyword>
<dbReference type="SMART" id="SM00530">
    <property type="entry name" value="HTH_XRE"/>
    <property type="match status" value="1"/>
</dbReference>
<dbReference type="SUPFAM" id="SSF47413">
    <property type="entry name" value="lambda repressor-like DNA-binding domains"/>
    <property type="match status" value="1"/>
</dbReference>
<reference evidence="4 6" key="1">
    <citation type="journal article" date="2022" name="Int. J. Syst. Evol. Microbiol.">
        <title>Apilactobacillus apisilvae sp. nov., Nicolia spurrieriana gen. nov. sp. nov., Bombilactobacillus folatiphilus sp. nov. and Bombilactobacillus thymidiniphilus sp. nov., four new lactic acid bacterial isolates from stingless bees Tetragonula carbonaria and Austroplebeia australis.</title>
        <authorList>
            <person name="Oliphant S.A."/>
            <person name="Watson-Haigh N.S."/>
            <person name="Sumby K.M."/>
            <person name="Gardner J."/>
            <person name="Groom S."/>
            <person name="Jiranek V."/>
        </authorList>
    </citation>
    <scope>NUCLEOTIDE SEQUENCE [LARGE SCALE GENOMIC DNA]</scope>
    <source>
        <strain evidence="4 6">SG4_A1</strain>
    </source>
</reference>
<keyword evidence="2" id="KW-0472">Membrane</keyword>
<dbReference type="InterPro" id="IPR001387">
    <property type="entry name" value="Cro/C1-type_HTH"/>
</dbReference>
<evidence type="ECO:0000256" key="1">
    <source>
        <dbReference type="ARBA" id="ARBA00023125"/>
    </source>
</evidence>
<gene>
    <name evidence="5" type="ORF">MOO47_00165</name>
    <name evidence="4" type="ORF">MOO47_07465</name>
</gene>
<evidence type="ECO:0000313" key="4">
    <source>
        <dbReference type="EMBL" id="UQS83593.1"/>
    </source>
</evidence>
<accession>A0ABY4PCV7</accession>
<sequence>MDLGEKIKNNRQKKHLTQEQLGQKMMVSRKTISGWENNRSLPDIKTLLELSKIFNISLDKLTEDDTAITEHYEKQEKATHRNTYIEYILYFLLIFLLIFSYLKLFGLIQQIKFVSSTMLIVLIVYLLFFTEWQRFKTKKKLVWLLIFLAGSLIFNIVIVLPDPYVLQSFSNDPVVNLGETISLLLTIIMNTLSLIAVLMLHPTINRKLSGND</sequence>
<keyword evidence="6" id="KW-1185">Reference proteome</keyword>
<feature type="transmembrane region" description="Helical" evidence="2">
    <location>
        <begin position="84"/>
        <end position="102"/>
    </location>
</feature>
<evidence type="ECO:0000313" key="6">
    <source>
        <dbReference type="Proteomes" id="UP000831947"/>
    </source>
</evidence>
<organism evidence="4 6">
    <name type="scientific">Bombilactobacillus thymidiniphilus</name>
    <dbReference type="NCBI Taxonomy" id="2923363"/>
    <lineage>
        <taxon>Bacteria</taxon>
        <taxon>Bacillati</taxon>
        <taxon>Bacillota</taxon>
        <taxon>Bacilli</taxon>
        <taxon>Lactobacillales</taxon>
        <taxon>Lactobacillaceae</taxon>
        <taxon>Bombilactobacillus</taxon>
    </lineage>
</organism>
<feature type="transmembrane region" description="Helical" evidence="2">
    <location>
        <begin position="141"/>
        <end position="160"/>
    </location>
</feature>
<dbReference type="PANTHER" id="PTHR46558:SF4">
    <property type="entry name" value="DNA-BIDING PHAGE PROTEIN"/>
    <property type="match status" value="1"/>
</dbReference>
<dbReference type="RefSeq" id="WP_249512819.1">
    <property type="nucleotide sequence ID" value="NZ_CP093365.1"/>
</dbReference>